<evidence type="ECO:0000313" key="2">
    <source>
        <dbReference type="EMBL" id="PVD23204.1"/>
    </source>
</evidence>
<name>A0A2T7NPV6_POMCA</name>
<keyword evidence="1" id="KW-0812">Transmembrane</keyword>
<accession>A0A2T7NPV6</accession>
<organism evidence="2 3">
    <name type="scientific">Pomacea canaliculata</name>
    <name type="common">Golden apple snail</name>
    <dbReference type="NCBI Taxonomy" id="400727"/>
    <lineage>
        <taxon>Eukaryota</taxon>
        <taxon>Metazoa</taxon>
        <taxon>Spiralia</taxon>
        <taxon>Lophotrochozoa</taxon>
        <taxon>Mollusca</taxon>
        <taxon>Gastropoda</taxon>
        <taxon>Caenogastropoda</taxon>
        <taxon>Architaenioglossa</taxon>
        <taxon>Ampullarioidea</taxon>
        <taxon>Ampullariidae</taxon>
        <taxon>Pomacea</taxon>
    </lineage>
</organism>
<proteinExistence type="predicted"/>
<dbReference type="AlphaFoldDB" id="A0A2T7NPV6"/>
<gene>
    <name evidence="2" type="ORF">C0Q70_16467</name>
</gene>
<sequence length="117" mass="13415">MIRQEAARVALPVRLVVFVFPLGIVSFGYLLKWRRRYWLSKIVRILVQNCVKMNQLLYCEGRPILTTAGHVRANNFAVSFGKTAKSVTRQTSVRTEMLTTMSRLFAFSPMLATFQSI</sequence>
<protein>
    <submittedName>
        <fullName evidence="2">Uncharacterized protein</fullName>
    </submittedName>
</protein>
<dbReference type="EMBL" id="PZQS01000010">
    <property type="protein sequence ID" value="PVD23204.1"/>
    <property type="molecule type" value="Genomic_DNA"/>
</dbReference>
<reference evidence="2 3" key="1">
    <citation type="submission" date="2018-04" db="EMBL/GenBank/DDBJ databases">
        <title>The genome of golden apple snail Pomacea canaliculata provides insight into stress tolerance and invasive adaptation.</title>
        <authorList>
            <person name="Liu C."/>
            <person name="Liu B."/>
            <person name="Ren Y."/>
            <person name="Zhang Y."/>
            <person name="Wang H."/>
            <person name="Li S."/>
            <person name="Jiang F."/>
            <person name="Yin L."/>
            <person name="Zhang G."/>
            <person name="Qian W."/>
            <person name="Fan W."/>
        </authorList>
    </citation>
    <scope>NUCLEOTIDE SEQUENCE [LARGE SCALE GENOMIC DNA]</scope>
    <source>
        <strain evidence="2">SZHN2017</strain>
        <tissue evidence="2">Muscle</tissue>
    </source>
</reference>
<dbReference type="Proteomes" id="UP000245119">
    <property type="component" value="Linkage Group LG10"/>
</dbReference>
<feature type="transmembrane region" description="Helical" evidence="1">
    <location>
        <begin position="12"/>
        <end position="31"/>
    </location>
</feature>
<dbReference type="OrthoDB" id="1081807at2759"/>
<evidence type="ECO:0000256" key="1">
    <source>
        <dbReference type="SAM" id="Phobius"/>
    </source>
</evidence>
<keyword evidence="1" id="KW-0472">Membrane</keyword>
<keyword evidence="1" id="KW-1133">Transmembrane helix</keyword>
<comment type="caution">
    <text evidence="2">The sequence shown here is derived from an EMBL/GenBank/DDBJ whole genome shotgun (WGS) entry which is preliminary data.</text>
</comment>
<evidence type="ECO:0000313" key="3">
    <source>
        <dbReference type="Proteomes" id="UP000245119"/>
    </source>
</evidence>
<keyword evidence="3" id="KW-1185">Reference proteome</keyword>